<feature type="region of interest" description="Disordered" evidence="1">
    <location>
        <begin position="467"/>
        <end position="784"/>
    </location>
</feature>
<sequence>MFALSSSKKIPIIAFCAAALVMVTSVRGQDDPPPEAGRISYISGNVSVQAVSSDDWGQAYPNLPLGPGDRIYTDSDGRAEIQVGQTYIRVGPNTDITLVDDSQFNINVGVAQGSIRLHSYRMWPRQLLDVSTPNGNAEFANSGDLRIDVMPNDGATVFTNLGQFADITAAGDYRQELDYGQSLELAGSNPVYPQWLQPAGPDDLDSWSQERDQHLSRVVSFQYVSPDIPGAADLDAYGDWQPATEYGAVWFPRDVPADWQPYHYGHWIDRDPWGWVWVEDESWGYAPFHYGRWVNYENRWGWVPGPVNVRPVWSPALVVFAGGVHFGGGGGGLSVWFPLGPGEAYRPWYRCSPQYIDRVNITNIREAPRVHVQNTYVNVVNVTNITYVNQTRGATAMRQDDFAQGRSVRNVAVRVDPREMQQARALQQPQVAPSPRAIVSRPVARPVPVSVQRPNLINQQGRQIVARPGATPVAPPVRQQPQIRPLPGRTIVAAPAPNRGRGNQMPVTQGSQDQRPNAPNSPYPGGAPRANPVAPVQGTQRPINPQLGNPQVNQNPPANNNQQQRPQPVAPGVQPTGRPVQPPNYQQQDRQNPMPDNNERQPQDRQPVAPGVQPNGRPVPPPPNTQQPARPSYQQPNNQPPNYQQQPRPNQQQPPNPAPPQNRQEFGPTQPNRHQDVTPLPPANSPPQSRPVQPPPQQREVEPPPQSRPVQPPPQQRDVAPPPQRPTYQPQERQAPPPPNRQADQPRPRQDAAPRQPNPPPNNQKQNNNKDSKKDEKKDEKKPQ</sequence>
<gene>
    <name evidence="3" type="ORF">P8935_23965</name>
</gene>
<feature type="signal peptide" evidence="2">
    <location>
        <begin position="1"/>
        <end position="28"/>
    </location>
</feature>
<dbReference type="PANTHER" id="PTHR38731:SF3">
    <property type="entry name" value="BLL6125 PROTEIN"/>
    <property type="match status" value="1"/>
</dbReference>
<feature type="compositionally biased region" description="Polar residues" evidence="1">
    <location>
        <begin position="583"/>
        <end position="595"/>
    </location>
</feature>
<protein>
    <recommendedName>
        <fullName evidence="4">FecR protein domain-containing protein</fullName>
    </recommendedName>
</protein>
<dbReference type="RefSeq" id="WP_348262835.1">
    <property type="nucleotide sequence ID" value="NZ_CP121196.1"/>
</dbReference>
<dbReference type="Pfam" id="PF20245">
    <property type="entry name" value="DUF6600"/>
    <property type="match status" value="1"/>
</dbReference>
<dbReference type="EMBL" id="CP121196">
    <property type="protein sequence ID" value="XBH17611.1"/>
    <property type="molecule type" value="Genomic_DNA"/>
</dbReference>
<evidence type="ECO:0000256" key="1">
    <source>
        <dbReference type="SAM" id="MobiDB-lite"/>
    </source>
</evidence>
<organism evidence="3">
    <name type="scientific">Telmatobacter sp. DSM 110680</name>
    <dbReference type="NCBI Taxonomy" id="3036704"/>
    <lineage>
        <taxon>Bacteria</taxon>
        <taxon>Pseudomonadati</taxon>
        <taxon>Acidobacteriota</taxon>
        <taxon>Terriglobia</taxon>
        <taxon>Terriglobales</taxon>
        <taxon>Acidobacteriaceae</taxon>
        <taxon>Telmatobacter</taxon>
    </lineage>
</organism>
<keyword evidence="2" id="KW-0732">Signal</keyword>
<feature type="compositionally biased region" description="Low complexity" evidence="1">
    <location>
        <begin position="549"/>
        <end position="571"/>
    </location>
</feature>
<feature type="compositionally biased region" description="Low complexity" evidence="1">
    <location>
        <begin position="626"/>
        <end position="651"/>
    </location>
</feature>
<feature type="compositionally biased region" description="Polar residues" evidence="1">
    <location>
        <begin position="537"/>
        <end position="548"/>
    </location>
</feature>
<accession>A0AAU7DLG7</accession>
<evidence type="ECO:0000256" key="2">
    <source>
        <dbReference type="SAM" id="SignalP"/>
    </source>
</evidence>
<feature type="compositionally biased region" description="Basic and acidic residues" evidence="1">
    <location>
        <begin position="768"/>
        <end position="784"/>
    </location>
</feature>
<evidence type="ECO:0000313" key="3">
    <source>
        <dbReference type="EMBL" id="XBH17611.1"/>
    </source>
</evidence>
<feature type="chain" id="PRO_5043605023" description="FecR protein domain-containing protein" evidence="2">
    <location>
        <begin position="29"/>
        <end position="784"/>
    </location>
</feature>
<feature type="compositionally biased region" description="Polar residues" evidence="1">
    <location>
        <begin position="505"/>
        <end position="520"/>
    </location>
</feature>
<name>A0AAU7DLG7_9BACT</name>
<feature type="compositionally biased region" description="Pro residues" evidence="1">
    <location>
        <begin position="679"/>
        <end position="725"/>
    </location>
</feature>
<evidence type="ECO:0008006" key="4">
    <source>
        <dbReference type="Google" id="ProtNLM"/>
    </source>
</evidence>
<dbReference type="PANTHER" id="PTHR38731">
    <property type="entry name" value="LIPL45-RELATED LIPOPROTEIN-RELATED"/>
    <property type="match status" value="1"/>
</dbReference>
<dbReference type="InterPro" id="IPR046535">
    <property type="entry name" value="DUF6600"/>
</dbReference>
<dbReference type="AlphaFoldDB" id="A0AAU7DLG7"/>
<proteinExistence type="predicted"/>
<reference evidence="3" key="1">
    <citation type="submission" date="2023-03" db="EMBL/GenBank/DDBJ databases">
        <title>Edaphobacter sp.</title>
        <authorList>
            <person name="Huber K.J."/>
            <person name="Papendorf J."/>
            <person name="Pilke C."/>
            <person name="Bunk B."/>
            <person name="Sproeer C."/>
            <person name="Pester M."/>
        </authorList>
    </citation>
    <scope>NUCLEOTIDE SEQUENCE</scope>
    <source>
        <strain evidence="3">DSM 110680</strain>
    </source>
</reference>